<keyword evidence="2 5" id="KW-0812">Transmembrane</keyword>
<comment type="subcellular location">
    <subcellularLocation>
        <location evidence="1">Membrane</location>
        <topology evidence="1">Multi-pass membrane protein</topology>
    </subcellularLocation>
</comment>
<evidence type="ECO:0000256" key="3">
    <source>
        <dbReference type="ARBA" id="ARBA00022989"/>
    </source>
</evidence>
<feature type="transmembrane region" description="Helical" evidence="5">
    <location>
        <begin position="108"/>
        <end position="128"/>
    </location>
</feature>
<proteinExistence type="predicted"/>
<dbReference type="PANTHER" id="PTHR31465">
    <property type="entry name" value="PROTEIN RTA1-RELATED"/>
    <property type="match status" value="1"/>
</dbReference>
<dbReference type="Proteomes" id="UP001140562">
    <property type="component" value="Unassembled WGS sequence"/>
</dbReference>
<dbReference type="GO" id="GO:0000324">
    <property type="term" value="C:fungal-type vacuole"/>
    <property type="evidence" value="ECO:0007669"/>
    <property type="project" value="TreeGrafter"/>
</dbReference>
<protein>
    <submittedName>
        <fullName evidence="6">Uncharacterized protein</fullName>
    </submittedName>
</protein>
<evidence type="ECO:0000313" key="7">
    <source>
        <dbReference type="Proteomes" id="UP001140562"/>
    </source>
</evidence>
<name>A0A9W8WQ37_9PLEO</name>
<comment type="caution">
    <text evidence="6">The sequence shown here is derived from an EMBL/GenBank/DDBJ whole genome shotgun (WGS) entry which is preliminary data.</text>
</comment>
<sequence length="153" mass="16476">MIALVLQGAGGALSAGAETEEGTEVGLDVSKAGLIFQVVTLVLFIGLSTDFLWALRKSHRHGGQQRESALKAMVVWLAAATILILVRCIFRIYELKGGYFAPAFRNEGTFIAFESVFMTIAVACLNIGHPGRAFRDISESSETGSPLEARTEK</sequence>
<organism evidence="6 7">
    <name type="scientific">Didymella glomerata</name>
    <dbReference type="NCBI Taxonomy" id="749621"/>
    <lineage>
        <taxon>Eukaryota</taxon>
        <taxon>Fungi</taxon>
        <taxon>Dikarya</taxon>
        <taxon>Ascomycota</taxon>
        <taxon>Pezizomycotina</taxon>
        <taxon>Dothideomycetes</taxon>
        <taxon>Pleosporomycetidae</taxon>
        <taxon>Pleosporales</taxon>
        <taxon>Pleosporineae</taxon>
        <taxon>Didymellaceae</taxon>
        <taxon>Didymella</taxon>
    </lineage>
</organism>
<gene>
    <name evidence="6" type="ORF">N0V87_010024</name>
</gene>
<keyword evidence="4 5" id="KW-0472">Membrane</keyword>
<evidence type="ECO:0000256" key="1">
    <source>
        <dbReference type="ARBA" id="ARBA00004141"/>
    </source>
</evidence>
<reference evidence="6" key="1">
    <citation type="submission" date="2022-10" db="EMBL/GenBank/DDBJ databases">
        <title>Tapping the CABI collections for fungal endophytes: first genome assemblies for Collariella, Neodidymelliopsis, Ascochyta clinopodiicola, Didymella pomorum, Didymosphaeria variabile, Neocosmospora piperis and Neocucurbitaria cava.</title>
        <authorList>
            <person name="Hill R."/>
        </authorList>
    </citation>
    <scope>NUCLEOTIDE SEQUENCE</scope>
    <source>
        <strain evidence="6">IMI 360193</strain>
    </source>
</reference>
<feature type="transmembrane region" description="Helical" evidence="5">
    <location>
        <begin position="74"/>
        <end position="93"/>
    </location>
</feature>
<dbReference type="InterPro" id="IPR007568">
    <property type="entry name" value="RTA1"/>
</dbReference>
<evidence type="ECO:0000256" key="5">
    <source>
        <dbReference type="SAM" id="Phobius"/>
    </source>
</evidence>
<dbReference type="AlphaFoldDB" id="A0A9W8WQ37"/>
<accession>A0A9W8WQ37</accession>
<dbReference type="PANTHER" id="PTHR31465:SF9">
    <property type="entry name" value="SPHINGOID LONG-CHAIN BASE TRANSPORTER RSB1"/>
    <property type="match status" value="1"/>
</dbReference>
<evidence type="ECO:0000313" key="6">
    <source>
        <dbReference type="EMBL" id="KAJ4330390.1"/>
    </source>
</evidence>
<dbReference type="Pfam" id="PF04479">
    <property type="entry name" value="RTA1"/>
    <property type="match status" value="1"/>
</dbReference>
<evidence type="ECO:0000256" key="4">
    <source>
        <dbReference type="ARBA" id="ARBA00023136"/>
    </source>
</evidence>
<feature type="transmembrane region" description="Helical" evidence="5">
    <location>
        <begin position="33"/>
        <end position="53"/>
    </location>
</feature>
<dbReference type="EMBL" id="JAPEUV010000201">
    <property type="protein sequence ID" value="KAJ4330390.1"/>
    <property type="molecule type" value="Genomic_DNA"/>
</dbReference>
<keyword evidence="7" id="KW-1185">Reference proteome</keyword>
<keyword evidence="3 5" id="KW-1133">Transmembrane helix</keyword>
<dbReference type="GO" id="GO:0005886">
    <property type="term" value="C:plasma membrane"/>
    <property type="evidence" value="ECO:0007669"/>
    <property type="project" value="TreeGrafter"/>
</dbReference>
<dbReference type="OrthoDB" id="4521223at2759"/>
<evidence type="ECO:0000256" key="2">
    <source>
        <dbReference type="ARBA" id="ARBA00022692"/>
    </source>
</evidence>